<evidence type="ECO:0000313" key="3">
    <source>
        <dbReference type="Proteomes" id="UP000704712"/>
    </source>
</evidence>
<reference evidence="2" key="1">
    <citation type="submission" date="2020-03" db="EMBL/GenBank/DDBJ databases">
        <title>Hybrid Assembly of Korean Phytophthora infestans isolates.</title>
        <authorList>
            <person name="Prokchorchik M."/>
            <person name="Lee Y."/>
            <person name="Seo J."/>
            <person name="Cho J.-H."/>
            <person name="Park Y.-E."/>
            <person name="Jang D.-C."/>
            <person name="Im J.-S."/>
            <person name="Choi J.-G."/>
            <person name="Park H.-J."/>
            <person name="Lee G.-B."/>
            <person name="Lee Y.-G."/>
            <person name="Hong S.-Y."/>
            <person name="Cho K."/>
            <person name="Sohn K.H."/>
        </authorList>
    </citation>
    <scope>NUCLEOTIDE SEQUENCE</scope>
    <source>
        <strain evidence="2">KR_2_A2</strain>
    </source>
</reference>
<dbReference type="Proteomes" id="UP000704712">
    <property type="component" value="Unassembled WGS sequence"/>
</dbReference>
<protein>
    <submittedName>
        <fullName evidence="2">Uncharacterized protein</fullName>
    </submittedName>
</protein>
<accession>A0A8S9V506</accession>
<dbReference type="AlphaFoldDB" id="A0A8S9V506"/>
<feature type="region of interest" description="Disordered" evidence="1">
    <location>
        <begin position="70"/>
        <end position="120"/>
    </location>
</feature>
<feature type="compositionally biased region" description="Basic and acidic residues" evidence="1">
    <location>
        <begin position="83"/>
        <end position="94"/>
    </location>
</feature>
<evidence type="ECO:0000313" key="2">
    <source>
        <dbReference type="EMBL" id="KAF4146494.1"/>
    </source>
</evidence>
<gene>
    <name evidence="2" type="ORF">GN958_ATG04267</name>
</gene>
<sequence>MTALRQDGAHGVDRLASSPGTIGGWWKLTGRMQQWPYALVLRLAPSRVDLLRAVNDKRMCGTERTDRLATTVPGLCSSPPPTRWERPLHRDKPRGQRSPLSLVLRSQHGQHAKVESDGLA</sequence>
<name>A0A8S9V506_PHYIN</name>
<comment type="caution">
    <text evidence="2">The sequence shown here is derived from an EMBL/GenBank/DDBJ whole genome shotgun (WGS) entry which is preliminary data.</text>
</comment>
<dbReference type="EMBL" id="JAACNO010000601">
    <property type="protein sequence ID" value="KAF4146494.1"/>
    <property type="molecule type" value="Genomic_DNA"/>
</dbReference>
<proteinExistence type="predicted"/>
<evidence type="ECO:0000256" key="1">
    <source>
        <dbReference type="SAM" id="MobiDB-lite"/>
    </source>
</evidence>
<organism evidence="2 3">
    <name type="scientific">Phytophthora infestans</name>
    <name type="common">Potato late blight agent</name>
    <name type="synonym">Botrytis infestans</name>
    <dbReference type="NCBI Taxonomy" id="4787"/>
    <lineage>
        <taxon>Eukaryota</taxon>
        <taxon>Sar</taxon>
        <taxon>Stramenopiles</taxon>
        <taxon>Oomycota</taxon>
        <taxon>Peronosporomycetes</taxon>
        <taxon>Peronosporales</taxon>
        <taxon>Peronosporaceae</taxon>
        <taxon>Phytophthora</taxon>
    </lineage>
</organism>